<proteinExistence type="predicted"/>
<protein>
    <submittedName>
        <fullName evidence="1">Uncharacterized protein</fullName>
    </submittedName>
</protein>
<dbReference type="Proteomes" id="UP000054632">
    <property type="component" value="Unassembled WGS sequence"/>
</dbReference>
<evidence type="ECO:0000313" key="2">
    <source>
        <dbReference type="Proteomes" id="UP000054632"/>
    </source>
</evidence>
<dbReference type="EMBL" id="JYDR01005815">
    <property type="protein sequence ID" value="KRY25980.1"/>
    <property type="molecule type" value="Genomic_DNA"/>
</dbReference>
<comment type="caution">
    <text evidence="1">The sequence shown here is derived from an EMBL/GenBank/DDBJ whole genome shotgun (WGS) entry which is preliminary data.</text>
</comment>
<reference evidence="1 2" key="1">
    <citation type="submission" date="2015-01" db="EMBL/GenBank/DDBJ databases">
        <title>Evolution of Trichinella species and genotypes.</title>
        <authorList>
            <person name="Korhonen P.K."/>
            <person name="Edoardo P."/>
            <person name="Giuseppe L.R."/>
            <person name="Gasser R.B."/>
        </authorList>
    </citation>
    <scope>NUCLEOTIDE SEQUENCE [LARGE SCALE GENOMIC DNA]</scope>
    <source>
        <strain evidence="1">ISS13</strain>
    </source>
</reference>
<gene>
    <name evidence="1" type="ORF">T4A_23</name>
</gene>
<evidence type="ECO:0000313" key="1">
    <source>
        <dbReference type="EMBL" id="KRY25980.1"/>
    </source>
</evidence>
<organism evidence="1 2">
    <name type="scientific">Trichinella pseudospiralis</name>
    <name type="common">Parasitic roundworm</name>
    <dbReference type="NCBI Taxonomy" id="6337"/>
    <lineage>
        <taxon>Eukaryota</taxon>
        <taxon>Metazoa</taxon>
        <taxon>Ecdysozoa</taxon>
        <taxon>Nematoda</taxon>
        <taxon>Enoplea</taxon>
        <taxon>Dorylaimia</taxon>
        <taxon>Trichinellida</taxon>
        <taxon>Trichinellidae</taxon>
        <taxon>Trichinella</taxon>
    </lineage>
</organism>
<dbReference type="AlphaFoldDB" id="A0A0V1ANR3"/>
<accession>A0A0V1ANR3</accession>
<sequence length="31" mass="3604">MNKMDILEKLTSSQRNSRCKGSFGGYLFDNY</sequence>
<name>A0A0V1ANR3_TRIPS</name>